<dbReference type="SUPFAM" id="SSF46955">
    <property type="entry name" value="Putative DNA-binding domain"/>
    <property type="match status" value="1"/>
</dbReference>
<sequence length="310" mass="34052">MESSEPVQNSARGWLIGELSRLVEIPSPTIRYYERLGLLLAPLRSPQGYRLYATDALERLLFIQSAKAFGLSLEEIKQLLDLQAAQTIPYATFKQMVQQHLRKLDLQIQELMTQRQNVAQRLDRIVESLPDRDFSSAELTQNPLLNLISEATDAMALEELADQGDRPNFGNLFSNRSQEVLYLYSVGKRNFRLMNLVSAKLNGANLSGADFTNAKLMLADLCELSAIETKFVGANLAGAIISEACLQKANFTDALLLGADLSGANLEGANFTAANLGGVNFTGANLRGVNFNEAVLADADFTNTNMEIVN</sequence>
<dbReference type="PANTHER" id="PTHR14136:SF17">
    <property type="entry name" value="BTB_POZ DOMAIN-CONTAINING PROTEIN KCTD9"/>
    <property type="match status" value="1"/>
</dbReference>
<evidence type="ECO:0000259" key="2">
    <source>
        <dbReference type="PROSITE" id="PS50937"/>
    </source>
</evidence>
<evidence type="ECO:0000256" key="1">
    <source>
        <dbReference type="SAM" id="Coils"/>
    </source>
</evidence>
<dbReference type="InterPro" id="IPR009061">
    <property type="entry name" value="DNA-bd_dom_put_sf"/>
</dbReference>
<dbReference type="PANTHER" id="PTHR14136">
    <property type="entry name" value="BTB_POZ DOMAIN-CONTAINING PROTEIN KCTD9"/>
    <property type="match status" value="1"/>
</dbReference>
<accession>A0ABR8CDY4</accession>
<dbReference type="PROSITE" id="PS50937">
    <property type="entry name" value="HTH_MERR_2"/>
    <property type="match status" value="1"/>
</dbReference>
<dbReference type="RefSeq" id="WP_190578717.1">
    <property type="nucleotide sequence ID" value="NZ_JACJQY010000021.1"/>
</dbReference>
<dbReference type="Pfam" id="PF13411">
    <property type="entry name" value="MerR_1"/>
    <property type="match status" value="1"/>
</dbReference>
<keyword evidence="1" id="KW-0175">Coiled coil</keyword>
<dbReference type="Gene3D" id="2.160.20.80">
    <property type="entry name" value="E3 ubiquitin-protein ligase SopA"/>
    <property type="match status" value="1"/>
</dbReference>
<dbReference type="InterPro" id="IPR000551">
    <property type="entry name" value="MerR-type_HTH_dom"/>
</dbReference>
<dbReference type="Pfam" id="PF00805">
    <property type="entry name" value="Pentapeptide"/>
    <property type="match status" value="2"/>
</dbReference>
<dbReference type="InterPro" id="IPR001646">
    <property type="entry name" value="5peptide_repeat"/>
</dbReference>
<reference evidence="3 4" key="1">
    <citation type="journal article" date="2020" name="ISME J.">
        <title>Comparative genomics reveals insights into cyanobacterial evolution and habitat adaptation.</title>
        <authorList>
            <person name="Chen M.Y."/>
            <person name="Teng W.K."/>
            <person name="Zhao L."/>
            <person name="Hu C.X."/>
            <person name="Zhou Y.K."/>
            <person name="Han B.P."/>
            <person name="Song L.R."/>
            <person name="Shu W.S."/>
        </authorList>
    </citation>
    <scope>NUCLEOTIDE SEQUENCE [LARGE SCALE GENOMIC DNA]</scope>
    <source>
        <strain evidence="3 4">FACHB-1050</strain>
    </source>
</reference>
<comment type="caution">
    <text evidence="3">The sequence shown here is derived from an EMBL/GenBank/DDBJ whole genome shotgun (WGS) entry which is preliminary data.</text>
</comment>
<name>A0ABR8CDY4_9CYAN</name>
<feature type="coiled-coil region" evidence="1">
    <location>
        <begin position="94"/>
        <end position="121"/>
    </location>
</feature>
<evidence type="ECO:0000313" key="4">
    <source>
        <dbReference type="Proteomes" id="UP000618445"/>
    </source>
</evidence>
<proteinExistence type="predicted"/>
<dbReference type="EMBL" id="JACJQY010000021">
    <property type="protein sequence ID" value="MBD2317912.1"/>
    <property type="molecule type" value="Genomic_DNA"/>
</dbReference>
<feature type="domain" description="HTH merR-type" evidence="2">
    <location>
        <begin position="13"/>
        <end position="82"/>
    </location>
</feature>
<dbReference type="InterPro" id="IPR051082">
    <property type="entry name" value="Pentapeptide-BTB/POZ_domain"/>
</dbReference>
<keyword evidence="4" id="KW-1185">Reference proteome</keyword>
<evidence type="ECO:0000313" key="3">
    <source>
        <dbReference type="EMBL" id="MBD2317912.1"/>
    </source>
</evidence>
<dbReference type="PRINTS" id="PR00040">
    <property type="entry name" value="HTHMERR"/>
</dbReference>
<dbReference type="SMART" id="SM00422">
    <property type="entry name" value="HTH_MERR"/>
    <property type="match status" value="1"/>
</dbReference>
<dbReference type="Proteomes" id="UP000618445">
    <property type="component" value="Unassembled WGS sequence"/>
</dbReference>
<gene>
    <name evidence="3" type="ORF">H6G05_13775</name>
</gene>
<dbReference type="Gene3D" id="1.10.1660.10">
    <property type="match status" value="1"/>
</dbReference>
<organism evidence="3 4">
    <name type="scientific">Phormidium tenue FACHB-1050</name>
    <dbReference type="NCBI Taxonomy" id="2692857"/>
    <lineage>
        <taxon>Bacteria</taxon>
        <taxon>Bacillati</taxon>
        <taxon>Cyanobacteriota</taxon>
        <taxon>Cyanophyceae</taxon>
        <taxon>Oscillatoriophycideae</taxon>
        <taxon>Oscillatoriales</taxon>
        <taxon>Oscillatoriaceae</taxon>
        <taxon>Phormidium</taxon>
    </lineage>
</organism>
<protein>
    <submittedName>
        <fullName evidence="3">Pentapeptide repeat-containing protein</fullName>
    </submittedName>
</protein>
<dbReference type="SUPFAM" id="SSF141571">
    <property type="entry name" value="Pentapeptide repeat-like"/>
    <property type="match status" value="1"/>
</dbReference>